<dbReference type="EMBL" id="CP012029">
    <property type="protein sequence ID" value="ALO27799.1"/>
    <property type="molecule type" value="Genomic_DNA"/>
</dbReference>
<name>A0A0E3B6J6_LEPBO</name>
<sequence>MTVWNYLKDVLFRPEYYFKTYPLQSDRSKSNHSIRDFLIVLFCLAVILTSTRVLHESLFAPIKIKVAQEASAKVEENRKNYAQDRGFIFTLFSKAIYVLIWILIPILLALIRLPILYFIGEHKVEFKQLFFTTLATSLPLLFSSFVISVGYDLISPNYTMGNVDSLKSFFSIGLSILLLAWIWEGRLCYHAFTEQYDQNNGRAILIWLTPGLLFMNAFSMKFLIQIWFG</sequence>
<dbReference type="RefSeq" id="WP_002735231.1">
    <property type="nucleotide sequence ID" value="NZ_CP012029.1"/>
</dbReference>
<dbReference type="Proteomes" id="UP000058857">
    <property type="component" value="Chromosome 1"/>
</dbReference>
<gene>
    <name evidence="2" type="ORF">LBBP_03615</name>
</gene>
<keyword evidence="1" id="KW-1133">Transmembrane helix</keyword>
<feature type="transmembrane region" description="Helical" evidence="1">
    <location>
        <begin position="166"/>
        <end position="183"/>
    </location>
</feature>
<evidence type="ECO:0000256" key="1">
    <source>
        <dbReference type="SAM" id="Phobius"/>
    </source>
</evidence>
<feature type="transmembrane region" description="Helical" evidence="1">
    <location>
        <begin position="37"/>
        <end position="55"/>
    </location>
</feature>
<feature type="transmembrane region" description="Helical" evidence="1">
    <location>
        <begin position="95"/>
        <end position="117"/>
    </location>
</feature>
<feature type="transmembrane region" description="Helical" evidence="1">
    <location>
        <begin position="204"/>
        <end position="228"/>
    </location>
</feature>
<dbReference type="AlphaFoldDB" id="A0A0E3B6J6"/>
<protein>
    <submittedName>
        <fullName evidence="2">Yip1 domain protein</fullName>
    </submittedName>
</protein>
<dbReference type="PATRIC" id="fig|280505.15.peg.3526"/>
<proteinExistence type="predicted"/>
<evidence type="ECO:0000313" key="3">
    <source>
        <dbReference type="Proteomes" id="UP000058857"/>
    </source>
</evidence>
<keyword evidence="1" id="KW-0812">Transmembrane</keyword>
<reference evidence="2 3" key="1">
    <citation type="journal article" date="2015" name="PLoS Negl. Trop. Dis.">
        <title>Distribution of Plasmids in Distinct Leptospira Pathogenic Species.</title>
        <authorList>
            <person name="Wang Y."/>
            <person name="Zhuang X."/>
            <person name="Zhong Y."/>
            <person name="Zhang C."/>
            <person name="Zhang Y."/>
            <person name="Zeng L."/>
            <person name="Zhu Y."/>
            <person name="He P."/>
            <person name="Dong K."/>
            <person name="Pal U."/>
            <person name="Guo X."/>
            <person name="Qin J."/>
        </authorList>
    </citation>
    <scope>NUCLEOTIDE SEQUENCE [LARGE SCALE GENOMIC DNA]</scope>
    <source>
        <strain evidence="2 3">56604</strain>
    </source>
</reference>
<organism evidence="2">
    <name type="scientific">Leptospira borgpetersenii serovar Ballum</name>
    <dbReference type="NCBI Taxonomy" id="280505"/>
    <lineage>
        <taxon>Bacteria</taxon>
        <taxon>Pseudomonadati</taxon>
        <taxon>Spirochaetota</taxon>
        <taxon>Spirochaetia</taxon>
        <taxon>Leptospirales</taxon>
        <taxon>Leptospiraceae</taxon>
        <taxon>Leptospira</taxon>
    </lineage>
</organism>
<dbReference type="GeneID" id="61172903"/>
<evidence type="ECO:0000313" key="2">
    <source>
        <dbReference type="EMBL" id="ALO27799.1"/>
    </source>
</evidence>
<keyword evidence="1" id="KW-0472">Membrane</keyword>
<feature type="transmembrane region" description="Helical" evidence="1">
    <location>
        <begin position="129"/>
        <end position="154"/>
    </location>
</feature>
<accession>A0A0E3B6J6</accession>